<dbReference type="PROSITE" id="PS51257">
    <property type="entry name" value="PROKAR_LIPOPROTEIN"/>
    <property type="match status" value="1"/>
</dbReference>
<proteinExistence type="predicted"/>
<dbReference type="KEGG" id="ial:IALB_0541"/>
<dbReference type="RefSeq" id="WP_014559411.1">
    <property type="nucleotide sequence ID" value="NC_017464.1"/>
</dbReference>
<evidence type="ECO:0000313" key="2">
    <source>
        <dbReference type="EMBL" id="AFH48253.1"/>
    </source>
</evidence>
<dbReference type="eggNOG" id="COG0653">
    <property type="taxonomic scope" value="Bacteria"/>
</dbReference>
<accession>I0AGZ6</accession>
<sequence length="200" mass="22836">MKAKKFTKLLSIGILLVLISSCSGSKFDYDDTDIPIYVFKNAEKYIASKTGENFFENYIQPDFDNCTKVENGYFLVYKLYVPEKPFVKGDIRFIVDTLGNVNHNFEVFGIPECVKSPADCKFTIDEKSARAIAEQNGLEKGLKDWKLSFIYDPVYGKYVWNINSTITENEGEFGYRASGQEMIIDSSTGEVLSKRDWKIN</sequence>
<feature type="signal peptide" evidence="1">
    <location>
        <begin position="1"/>
        <end position="25"/>
    </location>
</feature>
<evidence type="ECO:0000256" key="1">
    <source>
        <dbReference type="SAM" id="SignalP"/>
    </source>
</evidence>
<name>I0AGZ6_IGNAJ</name>
<keyword evidence="3" id="KW-1185">Reference proteome</keyword>
<keyword evidence="1" id="KW-0732">Signal</keyword>
<evidence type="ECO:0000313" key="3">
    <source>
        <dbReference type="Proteomes" id="UP000007394"/>
    </source>
</evidence>
<dbReference type="STRING" id="945713.IALB_0541"/>
<dbReference type="Proteomes" id="UP000007394">
    <property type="component" value="Chromosome"/>
</dbReference>
<dbReference type="EMBL" id="CP003418">
    <property type="protein sequence ID" value="AFH48253.1"/>
    <property type="molecule type" value="Genomic_DNA"/>
</dbReference>
<gene>
    <name evidence="2" type="ordered locus">IALB_0541</name>
</gene>
<organism evidence="2 3">
    <name type="scientific">Ignavibacterium album (strain DSM 19864 / JCM 16511 / NBRC 101810 / Mat9-16)</name>
    <dbReference type="NCBI Taxonomy" id="945713"/>
    <lineage>
        <taxon>Bacteria</taxon>
        <taxon>Pseudomonadati</taxon>
        <taxon>Ignavibacteriota</taxon>
        <taxon>Ignavibacteria</taxon>
        <taxon>Ignavibacteriales</taxon>
        <taxon>Ignavibacteriaceae</taxon>
        <taxon>Ignavibacterium</taxon>
    </lineage>
</organism>
<dbReference type="AlphaFoldDB" id="I0AGZ6"/>
<reference evidence="2 3" key="1">
    <citation type="journal article" date="2012" name="Front. Microbiol.">
        <title>Complete genome of Ignavibacterium album, a metabolically versatile, flagellated, facultative anaerobe from the phylum Chlorobi.</title>
        <authorList>
            <person name="Liu Z."/>
            <person name="Frigaard N.-U."/>
            <person name="Vogl K."/>
            <person name="Iino T."/>
            <person name="Ohkuma M."/>
            <person name="Overmann J."/>
            <person name="Bryant D.A."/>
        </authorList>
    </citation>
    <scope>NUCLEOTIDE SEQUENCE [LARGE SCALE GENOMIC DNA]</scope>
    <source>
        <strain evidence="3">DSM 19864 / JCM 16511 / NBRC 101810 / Mat9-16</strain>
    </source>
</reference>
<feature type="chain" id="PRO_5003624745" evidence="1">
    <location>
        <begin position="26"/>
        <end position="200"/>
    </location>
</feature>
<dbReference type="HOGENOM" id="CLU_1364670_0_0_10"/>
<protein>
    <submittedName>
        <fullName evidence="2">Uncharacterized protein</fullName>
    </submittedName>
</protein>